<name>A0A9P5ZEN8_9AGAR</name>
<dbReference type="Gene3D" id="3.80.10.10">
    <property type="entry name" value="Ribonuclease Inhibitor"/>
    <property type="match status" value="1"/>
</dbReference>
<accession>A0A9P5ZEN8</accession>
<dbReference type="Proteomes" id="UP000807469">
    <property type="component" value="Unassembled WGS sequence"/>
</dbReference>
<comment type="caution">
    <text evidence="1">The sequence shown here is derived from an EMBL/GenBank/DDBJ whole genome shotgun (WGS) entry which is preliminary data.</text>
</comment>
<reference evidence="1" key="1">
    <citation type="submission" date="2020-11" db="EMBL/GenBank/DDBJ databases">
        <authorList>
            <consortium name="DOE Joint Genome Institute"/>
            <person name="Ahrendt S."/>
            <person name="Riley R."/>
            <person name="Andreopoulos W."/>
            <person name="Labutti K."/>
            <person name="Pangilinan J."/>
            <person name="Ruiz-Duenas F.J."/>
            <person name="Barrasa J.M."/>
            <person name="Sanchez-Garcia M."/>
            <person name="Camarero S."/>
            <person name="Miyauchi S."/>
            <person name="Serrano A."/>
            <person name="Linde D."/>
            <person name="Babiker R."/>
            <person name="Drula E."/>
            <person name="Ayuso-Fernandez I."/>
            <person name="Pacheco R."/>
            <person name="Padilla G."/>
            <person name="Ferreira P."/>
            <person name="Barriuso J."/>
            <person name="Kellner H."/>
            <person name="Castanera R."/>
            <person name="Alfaro M."/>
            <person name="Ramirez L."/>
            <person name="Pisabarro A.G."/>
            <person name="Kuo A."/>
            <person name="Tritt A."/>
            <person name="Lipzen A."/>
            <person name="He G."/>
            <person name="Yan M."/>
            <person name="Ng V."/>
            <person name="Cullen D."/>
            <person name="Martin F."/>
            <person name="Rosso M.-N."/>
            <person name="Henrissat B."/>
            <person name="Hibbett D."/>
            <person name="Martinez A.T."/>
            <person name="Grigoriev I.V."/>
        </authorList>
    </citation>
    <scope>NUCLEOTIDE SEQUENCE</scope>
    <source>
        <strain evidence="1">CIRM-BRFM 674</strain>
    </source>
</reference>
<evidence type="ECO:0000313" key="2">
    <source>
        <dbReference type="Proteomes" id="UP000807469"/>
    </source>
</evidence>
<protein>
    <recommendedName>
        <fullName evidence="3">F-box domain-containing protein</fullName>
    </recommendedName>
</protein>
<evidence type="ECO:0008006" key="3">
    <source>
        <dbReference type="Google" id="ProtNLM"/>
    </source>
</evidence>
<dbReference type="InterPro" id="IPR032675">
    <property type="entry name" value="LRR_dom_sf"/>
</dbReference>
<dbReference type="OrthoDB" id="3238099at2759"/>
<proteinExistence type="predicted"/>
<dbReference type="AlphaFoldDB" id="A0A9P5ZEN8"/>
<organism evidence="1 2">
    <name type="scientific">Pholiota conissans</name>
    <dbReference type="NCBI Taxonomy" id="109636"/>
    <lineage>
        <taxon>Eukaryota</taxon>
        <taxon>Fungi</taxon>
        <taxon>Dikarya</taxon>
        <taxon>Basidiomycota</taxon>
        <taxon>Agaricomycotina</taxon>
        <taxon>Agaricomycetes</taxon>
        <taxon>Agaricomycetidae</taxon>
        <taxon>Agaricales</taxon>
        <taxon>Agaricineae</taxon>
        <taxon>Strophariaceae</taxon>
        <taxon>Pholiota</taxon>
    </lineage>
</organism>
<dbReference type="EMBL" id="MU155132">
    <property type="protein sequence ID" value="KAF9486032.1"/>
    <property type="molecule type" value="Genomic_DNA"/>
</dbReference>
<evidence type="ECO:0000313" key="1">
    <source>
        <dbReference type="EMBL" id="KAF9486032.1"/>
    </source>
</evidence>
<dbReference type="SUPFAM" id="SSF52047">
    <property type="entry name" value="RNI-like"/>
    <property type="match status" value="1"/>
</dbReference>
<sequence length="489" mass="54945">MGTSVPYGRSMPPEIWSHVLDNVPRTLLPNLLSVCSQFHDIAIRTIFASIKIYFLGGRRGMEALNTFDTSWTAETATKLICKSWEILNRICQDPQFARVVKSITVIAFSDGLGMIEKLTVANVFPFVPNLQTFRWIGDHPSFDDIVAKNLPQTLNGLIVQSPTFPLNSLRHIQNMKTLHLSIPFFYPDDEEAHDGCVEDFYVAADIFALPIEDVLNTFSTTLQSLRLCASHIRSVPIRIYSTLLELEIVGTISDAEELTGLDVMFRYATFLESLTLAGYLDYAFASFLPHHSVADALPRLTSFRLSTEYQDALTEDAFSQLCGFLHGRKLLRRLYLRLPEMNLDQTTRLLPVIKDLTGLEVLGLHTGRHLITNDHLAALVDSISPNLRALHLAMNWGGDTLLQLVDGAGKLPHLSFLHLYGVVSRLPVLIGDLAEEAPGLNTIGLNRALWSIDRVGSEILTTKWPRWKIKFCVEADFCSPDDSWLFKYN</sequence>
<gene>
    <name evidence="1" type="ORF">BDN70DRAFT_822873</name>
</gene>
<keyword evidence="2" id="KW-1185">Reference proteome</keyword>